<organism evidence="1 2">
    <name type="scientific">Paraburkholderia ribeironis</name>
    <dbReference type="NCBI Taxonomy" id="1247936"/>
    <lineage>
        <taxon>Bacteria</taxon>
        <taxon>Pseudomonadati</taxon>
        <taxon>Pseudomonadota</taxon>
        <taxon>Betaproteobacteria</taxon>
        <taxon>Burkholderiales</taxon>
        <taxon>Burkholderiaceae</taxon>
        <taxon>Paraburkholderia</taxon>
    </lineage>
</organism>
<name>A0A1N7S834_9BURK</name>
<protein>
    <submittedName>
        <fullName evidence="1">Uncharacterized protein</fullName>
    </submittedName>
</protein>
<dbReference type="AlphaFoldDB" id="A0A1N7S834"/>
<proteinExistence type="predicted"/>
<keyword evidence="2" id="KW-1185">Reference proteome</keyword>
<evidence type="ECO:0000313" key="1">
    <source>
        <dbReference type="EMBL" id="SIT43176.1"/>
    </source>
</evidence>
<dbReference type="Proteomes" id="UP000187012">
    <property type="component" value="Unassembled WGS sequence"/>
</dbReference>
<evidence type="ECO:0000313" key="2">
    <source>
        <dbReference type="Proteomes" id="UP000187012"/>
    </source>
</evidence>
<reference evidence="1 2" key="1">
    <citation type="submission" date="2016-12" db="EMBL/GenBank/DDBJ databases">
        <authorList>
            <person name="Song W.-J."/>
            <person name="Kurnit D.M."/>
        </authorList>
    </citation>
    <scope>NUCLEOTIDE SEQUENCE [LARGE SCALE GENOMIC DNA]</scope>
    <source>
        <strain evidence="1 2">STM7296</strain>
    </source>
</reference>
<sequence>MFKLSPTHLNRITNAICIVK</sequence>
<accession>A0A1N7S834</accession>
<gene>
    <name evidence="1" type="ORF">BN2475_410013</name>
</gene>
<dbReference type="EMBL" id="CYGX02000041">
    <property type="protein sequence ID" value="SIT43176.1"/>
    <property type="molecule type" value="Genomic_DNA"/>
</dbReference>